<proteinExistence type="predicted"/>
<dbReference type="Proteomes" id="UP001154061">
    <property type="component" value="Unassembled WGS sequence"/>
</dbReference>
<name>A0A9Q4Q4A0_9EURY</name>
<keyword evidence="1" id="KW-1133">Transmembrane helix</keyword>
<evidence type="ECO:0000313" key="2">
    <source>
        <dbReference type="EMBL" id="MDF9747137.1"/>
    </source>
</evidence>
<accession>A0A9Q4Q4A0</accession>
<keyword evidence="1" id="KW-0472">Membrane</keyword>
<dbReference type="EMBL" id="JAMQOT010000005">
    <property type="protein sequence ID" value="MDF9747137.1"/>
    <property type="molecule type" value="Genomic_DNA"/>
</dbReference>
<sequence>MIERIESFYYTYLYGDWESMKRWLWMYGHVSILMATVLVGFTAGRGRYLLTVLLVPFPVIYLYKRYEKAKTYTVQSDTPV</sequence>
<organism evidence="2 3">
    <name type="scientific">Natrinema salsiterrestre</name>
    <dbReference type="NCBI Taxonomy" id="2950540"/>
    <lineage>
        <taxon>Archaea</taxon>
        <taxon>Methanobacteriati</taxon>
        <taxon>Methanobacteriota</taxon>
        <taxon>Stenosarchaea group</taxon>
        <taxon>Halobacteria</taxon>
        <taxon>Halobacteriales</taxon>
        <taxon>Natrialbaceae</taxon>
        <taxon>Natrinema</taxon>
    </lineage>
</organism>
<gene>
    <name evidence="2" type="ORF">NDI89_16240</name>
</gene>
<feature type="transmembrane region" description="Helical" evidence="1">
    <location>
        <begin position="47"/>
        <end position="63"/>
    </location>
</feature>
<dbReference type="AlphaFoldDB" id="A0A9Q4Q4A0"/>
<evidence type="ECO:0000256" key="1">
    <source>
        <dbReference type="SAM" id="Phobius"/>
    </source>
</evidence>
<keyword evidence="3" id="KW-1185">Reference proteome</keyword>
<feature type="transmembrane region" description="Helical" evidence="1">
    <location>
        <begin position="23"/>
        <end position="41"/>
    </location>
</feature>
<keyword evidence="1" id="KW-0812">Transmembrane</keyword>
<protein>
    <submittedName>
        <fullName evidence="2">Uncharacterized protein</fullName>
    </submittedName>
</protein>
<reference evidence="2" key="1">
    <citation type="submission" date="2022-06" db="EMBL/GenBank/DDBJ databases">
        <title>Natrinema sp. a new haloarchaeum isolate from saline soil.</title>
        <authorList>
            <person name="Strakova D."/>
            <person name="Galisteo C."/>
            <person name="Sanchez-Porro C."/>
            <person name="Ventosa A."/>
        </authorList>
    </citation>
    <scope>NUCLEOTIDE SEQUENCE</scope>
    <source>
        <strain evidence="2">S1CR25-10</strain>
    </source>
</reference>
<dbReference type="RefSeq" id="WP_277522931.1">
    <property type="nucleotide sequence ID" value="NZ_JAMQOT010000005.1"/>
</dbReference>
<comment type="caution">
    <text evidence="2">The sequence shown here is derived from an EMBL/GenBank/DDBJ whole genome shotgun (WGS) entry which is preliminary data.</text>
</comment>
<evidence type="ECO:0000313" key="3">
    <source>
        <dbReference type="Proteomes" id="UP001154061"/>
    </source>
</evidence>